<keyword evidence="14" id="KW-1185">Reference proteome</keyword>
<sequence>MKRITTLLWGILLMLPGLSYAQNAVNGQVKDAKGMGLPGVNILLKTTNTGTITDAEGNYSLQAPADGVLVFSFIGYSAQEVKIEGRSELNITMKEDLQNLDEVVVTAIGIKQQKKKLGYTTQEVNGQVLEQAKTMNVGSALAGQVAGLTVTNPTGIFQTPSFTLRGKTPLIVLDGIPVETDFYDIASEDIENINVLKGTAASALYGSRGKNGAILITSKLAKKEGLEINLSTNNMMTAGYTVFPKTQTEYGSGSNGKYEFWDGADGGISDGDMTWGPKFEPGVKIAQWNSPIRNKETGEQIDWWGDVKGTVYDDRSKYERVPIDWVQHDNLRNFLSTGYVTTNNLSIAYKGDRSRFYASGKYARQKGQVPNSALSTGSMNFNSSFDLTKTLTLDASMSYTAVTSPNYPRYGYGPKNHMYTILVWMSDDVNGEDLKNHQWIPGQEGYRQANYNYAWYNNPYFAAYQLNQKHQRNVIDGQVKLNWQILPNLSVQGRANVRDKRYFEDMQSPKTYLNYGDSRNGDYKIWNTSQRNVDTDILASYTQPITSNIQMSVNAGASSLYRTYQQEYQSTDGLIVPSVFSLNNTAGPVQATNYFQEKAIRSVYGSANFDFYDAVFLNLTARNDWSSTLPASNNSYFYPSASLSTVVSEYIKMPKAMDFLKVFGSWAQVSSDLSPYSIYSAYSKGVTYGSTPSVYYPSGIINPNIKPEETTSIELGISTALFKNRVSLDFTYYNVTDENQIIDLGVSESSGFSSRKVNGNVYKTNGFEIMGNFKMIRQGNFNWDMGVNWSRYVRKITEIYGDQSKFGNLRVGDRADSHYATVWQKSADGQLILDARGLPTRDPYPVNVGHKEPNFRMGFQNKFKVHDFNIGVDFDGVYGGIIRSLTIEKMWWGGKHPNSVEFRDQEYAAGKPVYVPTGVVVTGGEFSRDVDGNVINDSRTYEPNTTAVDWQTWSQQYPYRAAVTESENKKFANIFDRSYVKLRRVSVSYDLAKLINFGPTVKGLEASIFGYNLMMLKKMPILDPDYGDDDNLQDPSSRFLGFSLNLKL</sequence>
<feature type="chain" id="PRO_5016321663" evidence="10">
    <location>
        <begin position="22"/>
        <end position="1048"/>
    </location>
</feature>
<accession>A0A316ARJ2</accession>
<dbReference type="InterPro" id="IPR000531">
    <property type="entry name" value="Beta-barrel_TonB"/>
</dbReference>
<dbReference type="Proteomes" id="UP000245880">
    <property type="component" value="Unassembled WGS sequence"/>
</dbReference>
<dbReference type="InterPro" id="IPR023997">
    <property type="entry name" value="TonB-dep_OMP_SusC/RagA_CS"/>
</dbReference>
<feature type="domain" description="TonB-dependent receptor plug" evidence="12">
    <location>
        <begin position="114"/>
        <end position="212"/>
    </location>
</feature>
<dbReference type="InterPro" id="IPR037066">
    <property type="entry name" value="Plug_dom_sf"/>
</dbReference>
<comment type="similarity">
    <text evidence="8 9">Belongs to the TonB-dependent receptor family.</text>
</comment>
<dbReference type="SUPFAM" id="SSF56935">
    <property type="entry name" value="Porins"/>
    <property type="match status" value="1"/>
</dbReference>
<evidence type="ECO:0000313" key="14">
    <source>
        <dbReference type="Proteomes" id="UP000245880"/>
    </source>
</evidence>
<dbReference type="AlphaFoldDB" id="A0A316ARJ2"/>
<evidence type="ECO:0000256" key="6">
    <source>
        <dbReference type="ARBA" id="ARBA00023136"/>
    </source>
</evidence>
<dbReference type="Gene3D" id="2.40.170.20">
    <property type="entry name" value="TonB-dependent receptor, beta-barrel domain"/>
    <property type="match status" value="1"/>
</dbReference>
<keyword evidence="6 8" id="KW-0472">Membrane</keyword>
<dbReference type="NCBIfam" id="TIGR04057">
    <property type="entry name" value="SusC_RagA_signa"/>
    <property type="match status" value="1"/>
</dbReference>
<comment type="caution">
    <text evidence="13">The sequence shown here is derived from an EMBL/GenBank/DDBJ whole genome shotgun (WGS) entry which is preliminary data.</text>
</comment>
<keyword evidence="2 8" id="KW-0813">Transport</keyword>
<organism evidence="13 14">
    <name type="scientific">Dyadobacter jejuensis</name>
    <dbReference type="NCBI Taxonomy" id="1082580"/>
    <lineage>
        <taxon>Bacteria</taxon>
        <taxon>Pseudomonadati</taxon>
        <taxon>Bacteroidota</taxon>
        <taxon>Cytophagia</taxon>
        <taxon>Cytophagales</taxon>
        <taxon>Spirosomataceae</taxon>
        <taxon>Dyadobacter</taxon>
    </lineage>
</organism>
<dbReference type="Pfam" id="PF07715">
    <property type="entry name" value="Plug"/>
    <property type="match status" value="1"/>
</dbReference>
<feature type="signal peptide" evidence="10">
    <location>
        <begin position="1"/>
        <end position="21"/>
    </location>
</feature>
<keyword evidence="10" id="KW-0732">Signal</keyword>
<evidence type="ECO:0000256" key="1">
    <source>
        <dbReference type="ARBA" id="ARBA00004571"/>
    </source>
</evidence>
<evidence type="ECO:0000259" key="11">
    <source>
        <dbReference type="Pfam" id="PF00593"/>
    </source>
</evidence>
<evidence type="ECO:0000256" key="8">
    <source>
        <dbReference type="PROSITE-ProRule" id="PRU01360"/>
    </source>
</evidence>
<protein>
    <submittedName>
        <fullName evidence="13">TonB-linked SusC/RagA family outer membrane protein</fullName>
    </submittedName>
</protein>
<name>A0A316ARJ2_9BACT</name>
<dbReference type="Gene3D" id="2.60.40.1120">
    <property type="entry name" value="Carboxypeptidase-like, regulatory domain"/>
    <property type="match status" value="1"/>
</dbReference>
<feature type="domain" description="TonB-dependent receptor-like beta-barrel" evidence="11">
    <location>
        <begin position="447"/>
        <end position="800"/>
    </location>
</feature>
<dbReference type="OrthoDB" id="9768177at2"/>
<proteinExistence type="inferred from homology"/>
<dbReference type="GO" id="GO:0009279">
    <property type="term" value="C:cell outer membrane"/>
    <property type="evidence" value="ECO:0007669"/>
    <property type="project" value="UniProtKB-SubCell"/>
</dbReference>
<evidence type="ECO:0000256" key="4">
    <source>
        <dbReference type="ARBA" id="ARBA00022692"/>
    </source>
</evidence>
<keyword evidence="4 8" id="KW-0812">Transmembrane</keyword>
<dbReference type="Gene3D" id="2.170.130.10">
    <property type="entry name" value="TonB-dependent receptor, plug domain"/>
    <property type="match status" value="1"/>
</dbReference>
<keyword evidence="7 8" id="KW-0998">Cell outer membrane</keyword>
<dbReference type="Pfam" id="PF13715">
    <property type="entry name" value="CarbopepD_reg_2"/>
    <property type="match status" value="1"/>
</dbReference>
<comment type="subcellular location">
    <subcellularLocation>
        <location evidence="1 8">Cell outer membrane</location>
        <topology evidence="1 8">Multi-pass membrane protein</topology>
    </subcellularLocation>
</comment>
<gene>
    <name evidence="13" type="ORF">CLV98_102283</name>
</gene>
<keyword evidence="3 8" id="KW-1134">Transmembrane beta strand</keyword>
<dbReference type="InterPro" id="IPR039426">
    <property type="entry name" value="TonB-dep_rcpt-like"/>
</dbReference>
<dbReference type="InterPro" id="IPR036942">
    <property type="entry name" value="Beta-barrel_TonB_sf"/>
</dbReference>
<dbReference type="EMBL" id="QGDT01000002">
    <property type="protein sequence ID" value="PWJ59450.1"/>
    <property type="molecule type" value="Genomic_DNA"/>
</dbReference>
<evidence type="ECO:0000256" key="5">
    <source>
        <dbReference type="ARBA" id="ARBA00023077"/>
    </source>
</evidence>
<dbReference type="InterPro" id="IPR012910">
    <property type="entry name" value="Plug_dom"/>
</dbReference>
<dbReference type="SUPFAM" id="SSF49464">
    <property type="entry name" value="Carboxypeptidase regulatory domain-like"/>
    <property type="match status" value="1"/>
</dbReference>
<evidence type="ECO:0000313" key="13">
    <source>
        <dbReference type="EMBL" id="PWJ59450.1"/>
    </source>
</evidence>
<evidence type="ECO:0000256" key="9">
    <source>
        <dbReference type="RuleBase" id="RU003357"/>
    </source>
</evidence>
<keyword evidence="5 9" id="KW-0798">TonB box</keyword>
<reference evidence="13 14" key="1">
    <citation type="submission" date="2018-03" db="EMBL/GenBank/DDBJ databases">
        <title>Genomic Encyclopedia of Archaeal and Bacterial Type Strains, Phase II (KMG-II): from individual species to whole genera.</title>
        <authorList>
            <person name="Goeker M."/>
        </authorList>
    </citation>
    <scope>NUCLEOTIDE SEQUENCE [LARGE SCALE GENOMIC DNA]</scope>
    <source>
        <strain evidence="13 14">DSM 100346</strain>
    </source>
</reference>
<dbReference type="NCBIfam" id="TIGR04056">
    <property type="entry name" value="OMP_RagA_SusC"/>
    <property type="match status" value="1"/>
</dbReference>
<evidence type="ECO:0000256" key="10">
    <source>
        <dbReference type="SAM" id="SignalP"/>
    </source>
</evidence>
<evidence type="ECO:0000256" key="3">
    <source>
        <dbReference type="ARBA" id="ARBA00022452"/>
    </source>
</evidence>
<dbReference type="RefSeq" id="WP_109673325.1">
    <property type="nucleotide sequence ID" value="NZ_QGDT01000002.1"/>
</dbReference>
<dbReference type="InterPro" id="IPR008969">
    <property type="entry name" value="CarboxyPept-like_regulatory"/>
</dbReference>
<evidence type="ECO:0000256" key="2">
    <source>
        <dbReference type="ARBA" id="ARBA00022448"/>
    </source>
</evidence>
<dbReference type="Pfam" id="PF00593">
    <property type="entry name" value="TonB_dep_Rec_b-barrel"/>
    <property type="match status" value="1"/>
</dbReference>
<evidence type="ECO:0000256" key="7">
    <source>
        <dbReference type="ARBA" id="ARBA00023237"/>
    </source>
</evidence>
<evidence type="ECO:0000259" key="12">
    <source>
        <dbReference type="Pfam" id="PF07715"/>
    </source>
</evidence>
<dbReference type="InterPro" id="IPR023996">
    <property type="entry name" value="TonB-dep_OMP_SusC/RagA"/>
</dbReference>
<dbReference type="PROSITE" id="PS52016">
    <property type="entry name" value="TONB_DEPENDENT_REC_3"/>
    <property type="match status" value="1"/>
</dbReference>